<evidence type="ECO:0000256" key="1">
    <source>
        <dbReference type="SAM" id="MobiDB-lite"/>
    </source>
</evidence>
<feature type="compositionally biased region" description="Basic and acidic residues" evidence="1">
    <location>
        <begin position="11"/>
        <end position="70"/>
    </location>
</feature>
<gene>
    <name evidence="2" type="ORF">F2Q68_00002418</name>
</gene>
<proteinExistence type="predicted"/>
<sequence>MARLLCRQYRRNTESSEATKRERKERDWSADHEASVVLEDAKLEATKRERKERDRSADHEASVVLEDAKLGKAPRHGGVSTRKAEGFWLLPSAHIFYSENGLNFLAIDNKKFLTIKSVRNPNAPTDF</sequence>
<reference evidence="2" key="1">
    <citation type="submission" date="2019-12" db="EMBL/GenBank/DDBJ databases">
        <title>Genome sequencing and annotation of Brassica cretica.</title>
        <authorList>
            <person name="Studholme D.J."/>
            <person name="Sarris P.F."/>
        </authorList>
    </citation>
    <scope>NUCLEOTIDE SEQUENCE</scope>
    <source>
        <strain evidence="2">PFS-001/15</strain>
        <tissue evidence="2">Leaf</tissue>
    </source>
</reference>
<evidence type="ECO:0000313" key="3">
    <source>
        <dbReference type="Proteomes" id="UP000712281"/>
    </source>
</evidence>
<protein>
    <submittedName>
        <fullName evidence="2">Uncharacterized protein</fullName>
    </submittedName>
</protein>
<dbReference type="EMBL" id="QGKW02001660">
    <property type="protein sequence ID" value="KAF2577552.1"/>
    <property type="molecule type" value="Genomic_DNA"/>
</dbReference>
<comment type="caution">
    <text evidence="2">The sequence shown here is derived from an EMBL/GenBank/DDBJ whole genome shotgun (WGS) entry which is preliminary data.</text>
</comment>
<dbReference type="AlphaFoldDB" id="A0A8S9J7U6"/>
<organism evidence="2 3">
    <name type="scientific">Brassica cretica</name>
    <name type="common">Mustard</name>
    <dbReference type="NCBI Taxonomy" id="69181"/>
    <lineage>
        <taxon>Eukaryota</taxon>
        <taxon>Viridiplantae</taxon>
        <taxon>Streptophyta</taxon>
        <taxon>Embryophyta</taxon>
        <taxon>Tracheophyta</taxon>
        <taxon>Spermatophyta</taxon>
        <taxon>Magnoliopsida</taxon>
        <taxon>eudicotyledons</taxon>
        <taxon>Gunneridae</taxon>
        <taxon>Pentapetalae</taxon>
        <taxon>rosids</taxon>
        <taxon>malvids</taxon>
        <taxon>Brassicales</taxon>
        <taxon>Brassicaceae</taxon>
        <taxon>Brassiceae</taxon>
        <taxon>Brassica</taxon>
    </lineage>
</organism>
<dbReference type="Proteomes" id="UP000712281">
    <property type="component" value="Unassembled WGS sequence"/>
</dbReference>
<name>A0A8S9J7U6_BRACR</name>
<feature type="region of interest" description="Disordered" evidence="1">
    <location>
        <begin position="1"/>
        <end position="79"/>
    </location>
</feature>
<accession>A0A8S9J7U6</accession>
<evidence type="ECO:0000313" key="2">
    <source>
        <dbReference type="EMBL" id="KAF2577552.1"/>
    </source>
</evidence>